<evidence type="ECO:0000313" key="1">
    <source>
        <dbReference type="EMBL" id="KCV81645.1"/>
    </source>
</evidence>
<dbReference type="InterPro" id="IPR027417">
    <property type="entry name" value="P-loop_NTPase"/>
</dbReference>
<dbReference type="OrthoDB" id="8481769at2"/>
<dbReference type="AlphaFoldDB" id="A0A058ZKA6"/>
<reference evidence="1 2" key="1">
    <citation type="submission" date="2013-04" db="EMBL/GenBank/DDBJ databases">
        <title>Shimia sp. 22II-S11-Z10 Genome Sequencing.</title>
        <authorList>
            <person name="Lai Q."/>
            <person name="Li G."/>
            <person name="Shao Z."/>
        </authorList>
    </citation>
    <scope>NUCLEOTIDE SEQUENCE [LARGE SCALE GENOMIC DNA]</scope>
    <source>
        <strain evidence="2">22II-S11-Z10</strain>
    </source>
</reference>
<dbReference type="RefSeq" id="WP_035251807.1">
    <property type="nucleotide sequence ID" value="NZ_AQQY01000007.1"/>
</dbReference>
<dbReference type="Proteomes" id="UP000024836">
    <property type="component" value="Unassembled WGS sequence"/>
</dbReference>
<accession>A0A058ZKA6</accession>
<dbReference type="EMBL" id="AQQY01000007">
    <property type="protein sequence ID" value="KCV81645.1"/>
    <property type="molecule type" value="Genomic_DNA"/>
</dbReference>
<dbReference type="eggNOG" id="ENOG502Z9T4">
    <property type="taxonomic scope" value="Bacteria"/>
</dbReference>
<evidence type="ECO:0000313" key="2">
    <source>
        <dbReference type="Proteomes" id="UP000024836"/>
    </source>
</evidence>
<protein>
    <recommendedName>
        <fullName evidence="3">Sulfotransferase family protein</fullName>
    </recommendedName>
</protein>
<proteinExistence type="predicted"/>
<name>A0A058ZKA6_9RHOB</name>
<sequence>MDLILHLGAHRTGSTTFEKTLSKNAAVLRAEGTGVWTPAKVRQIEGFSSICGRQEQLAKGDSRSVLEAAIARGALQDRLNQAQESGLKTLLISEENMLGTMQRNLTILQLYDNAAWRLKTYADYFDRAPKRVVMGLRSYSSYWRSAYIFALRKRPETLFSNISYELATQPLGWCDLVQGVRKAFPEAEICLWTQEGFRNKELGIIAKALGRQNADGLEALNREANIGLGVADIPYIFRARRHKAEIADKELDRHIQRNRARGVVLPEPAMFTQDQDALMDAKYAEDIAKLRAGYLGARMLDEGAAA</sequence>
<dbReference type="SUPFAM" id="SSF52540">
    <property type="entry name" value="P-loop containing nucleoside triphosphate hydrolases"/>
    <property type="match status" value="1"/>
</dbReference>
<gene>
    <name evidence="1" type="ORF">ATO10_12052</name>
</gene>
<keyword evidence="2" id="KW-1185">Reference proteome</keyword>
<dbReference type="STRING" id="1461693.ATO10_12052"/>
<organism evidence="1 2">
    <name type="scientific">Actibacterium atlanticum</name>
    <dbReference type="NCBI Taxonomy" id="1461693"/>
    <lineage>
        <taxon>Bacteria</taxon>
        <taxon>Pseudomonadati</taxon>
        <taxon>Pseudomonadota</taxon>
        <taxon>Alphaproteobacteria</taxon>
        <taxon>Rhodobacterales</taxon>
        <taxon>Roseobacteraceae</taxon>
        <taxon>Actibacterium</taxon>
    </lineage>
</organism>
<comment type="caution">
    <text evidence="1">The sequence shown here is derived from an EMBL/GenBank/DDBJ whole genome shotgun (WGS) entry which is preliminary data.</text>
</comment>
<evidence type="ECO:0008006" key="3">
    <source>
        <dbReference type="Google" id="ProtNLM"/>
    </source>
</evidence>